<proteinExistence type="predicted"/>
<sequence>MPCGACTKEPERKENCNDCAKKEACAKKFRFIKWTIRLLLIGALLSTLILFTLEVINDLPSVRNENDQIFEFPAPMHKNAQNTLMHYLKIPSPSFILIILDQNHPFNNCSEYLTQPQLNSSIGQYTGKFDPKDRTFPSNQTSYQLKRILFKFNILNDSIVEGDLPAFTINIFDSVNKTMADEMYNESAKNTYFQQSTPFITSSFRTNRYFLGRNITYHIRMTRRITNLIIPSFWDNFGLPLKHDTKAYITQSFILYHKIFSKQTIYLDPTTRNYTYYMNAASGFMIDPNDDFS</sequence>
<keyword evidence="1" id="KW-0472">Membrane</keyword>
<evidence type="ECO:0000256" key="1">
    <source>
        <dbReference type="SAM" id="Phobius"/>
    </source>
</evidence>
<feature type="transmembrane region" description="Helical" evidence="1">
    <location>
        <begin position="36"/>
        <end position="56"/>
    </location>
</feature>
<dbReference type="OrthoDB" id="2338473at2759"/>
<evidence type="ECO:0000313" key="2">
    <source>
        <dbReference type="EMBL" id="RIB24780.1"/>
    </source>
</evidence>
<keyword evidence="1" id="KW-1133">Transmembrane helix</keyword>
<accession>A0A397VQI3</accession>
<evidence type="ECO:0000313" key="3">
    <source>
        <dbReference type="Proteomes" id="UP000266673"/>
    </source>
</evidence>
<reference evidence="2 3" key="1">
    <citation type="submission" date="2018-06" db="EMBL/GenBank/DDBJ databases">
        <title>Comparative genomics reveals the genomic features of Rhizophagus irregularis, R. cerebriforme, R. diaphanum and Gigaspora rosea, and their symbiotic lifestyle signature.</title>
        <authorList>
            <person name="Morin E."/>
            <person name="San Clemente H."/>
            <person name="Chen E.C.H."/>
            <person name="De La Providencia I."/>
            <person name="Hainaut M."/>
            <person name="Kuo A."/>
            <person name="Kohler A."/>
            <person name="Murat C."/>
            <person name="Tang N."/>
            <person name="Roy S."/>
            <person name="Loubradou J."/>
            <person name="Henrissat B."/>
            <person name="Grigoriev I.V."/>
            <person name="Corradi N."/>
            <person name="Roux C."/>
            <person name="Martin F.M."/>
        </authorList>
    </citation>
    <scope>NUCLEOTIDE SEQUENCE [LARGE SCALE GENOMIC DNA]</scope>
    <source>
        <strain evidence="2 3">DAOM 194757</strain>
    </source>
</reference>
<protein>
    <submittedName>
        <fullName evidence="2">Uncharacterized protein</fullName>
    </submittedName>
</protein>
<name>A0A397VQI3_9GLOM</name>
<organism evidence="2 3">
    <name type="scientific">Gigaspora rosea</name>
    <dbReference type="NCBI Taxonomy" id="44941"/>
    <lineage>
        <taxon>Eukaryota</taxon>
        <taxon>Fungi</taxon>
        <taxon>Fungi incertae sedis</taxon>
        <taxon>Mucoromycota</taxon>
        <taxon>Glomeromycotina</taxon>
        <taxon>Glomeromycetes</taxon>
        <taxon>Diversisporales</taxon>
        <taxon>Gigasporaceae</taxon>
        <taxon>Gigaspora</taxon>
    </lineage>
</organism>
<dbReference type="Proteomes" id="UP000266673">
    <property type="component" value="Unassembled WGS sequence"/>
</dbReference>
<dbReference type="AlphaFoldDB" id="A0A397VQI3"/>
<keyword evidence="3" id="KW-1185">Reference proteome</keyword>
<dbReference type="EMBL" id="QKWP01000201">
    <property type="protein sequence ID" value="RIB24780.1"/>
    <property type="molecule type" value="Genomic_DNA"/>
</dbReference>
<comment type="caution">
    <text evidence="2">The sequence shown here is derived from an EMBL/GenBank/DDBJ whole genome shotgun (WGS) entry which is preliminary data.</text>
</comment>
<gene>
    <name evidence="2" type="ORF">C2G38_2167632</name>
</gene>
<keyword evidence="1" id="KW-0812">Transmembrane</keyword>